<accession>A0A967E711</accession>
<evidence type="ECO:0000256" key="5">
    <source>
        <dbReference type="ARBA" id="ARBA00022989"/>
    </source>
</evidence>
<dbReference type="Proteomes" id="UP000707206">
    <property type="component" value="Unassembled WGS sequence"/>
</dbReference>
<feature type="transmembrane region" description="Helical" evidence="7">
    <location>
        <begin position="442"/>
        <end position="463"/>
    </location>
</feature>
<keyword evidence="3" id="KW-1003">Cell membrane</keyword>
<proteinExistence type="inferred from homology"/>
<feature type="transmembrane region" description="Helical" evidence="7">
    <location>
        <begin position="289"/>
        <end position="314"/>
    </location>
</feature>
<feature type="transmembrane region" description="Helical" evidence="7">
    <location>
        <begin position="79"/>
        <end position="99"/>
    </location>
</feature>
<reference evidence="8" key="1">
    <citation type="submission" date="2019-07" db="EMBL/GenBank/DDBJ databases">
        <authorList>
            <person name="De-Chao Zhang Q."/>
        </authorList>
    </citation>
    <scope>NUCLEOTIDE SEQUENCE</scope>
    <source>
        <strain evidence="8">TP-CH-4</strain>
    </source>
</reference>
<evidence type="ECO:0000256" key="7">
    <source>
        <dbReference type="SAM" id="Phobius"/>
    </source>
</evidence>
<dbReference type="PANTHER" id="PTHR30250:SF10">
    <property type="entry name" value="LIPOPOLYSACCHARIDE BIOSYNTHESIS PROTEIN WZXC"/>
    <property type="match status" value="1"/>
</dbReference>
<feature type="transmembrane region" description="Helical" evidence="7">
    <location>
        <begin position="173"/>
        <end position="191"/>
    </location>
</feature>
<evidence type="ECO:0000256" key="1">
    <source>
        <dbReference type="ARBA" id="ARBA00004651"/>
    </source>
</evidence>
<evidence type="ECO:0000256" key="6">
    <source>
        <dbReference type="ARBA" id="ARBA00023136"/>
    </source>
</evidence>
<gene>
    <name evidence="8" type="ORF">FK220_017150</name>
</gene>
<keyword evidence="4 7" id="KW-0812">Transmembrane</keyword>
<dbReference type="GO" id="GO:0005886">
    <property type="term" value="C:plasma membrane"/>
    <property type="evidence" value="ECO:0007669"/>
    <property type="project" value="UniProtKB-SubCell"/>
</dbReference>
<name>A0A967E711_9FLAO</name>
<comment type="subcellular location">
    <subcellularLocation>
        <location evidence="1">Cell membrane</location>
        <topology evidence="1">Multi-pass membrane protein</topology>
    </subcellularLocation>
</comment>
<feature type="transmembrane region" description="Helical" evidence="7">
    <location>
        <begin position="149"/>
        <end position="167"/>
    </location>
</feature>
<dbReference type="CDD" id="cd13127">
    <property type="entry name" value="MATE_tuaB_like"/>
    <property type="match status" value="1"/>
</dbReference>
<evidence type="ECO:0000313" key="9">
    <source>
        <dbReference type="Proteomes" id="UP000707206"/>
    </source>
</evidence>
<feature type="transmembrane region" description="Helical" evidence="7">
    <location>
        <begin position="111"/>
        <end position="128"/>
    </location>
</feature>
<organism evidence="8 9">
    <name type="scientific">Pelagihabitans pacificus</name>
    <dbReference type="NCBI Taxonomy" id="2696054"/>
    <lineage>
        <taxon>Bacteria</taxon>
        <taxon>Pseudomonadati</taxon>
        <taxon>Bacteroidota</taxon>
        <taxon>Flavobacteriia</taxon>
        <taxon>Flavobacteriales</taxon>
        <taxon>Flavobacteriaceae</taxon>
        <taxon>Pelagihabitans</taxon>
    </lineage>
</organism>
<evidence type="ECO:0000256" key="4">
    <source>
        <dbReference type="ARBA" id="ARBA00022692"/>
    </source>
</evidence>
<protein>
    <submittedName>
        <fullName evidence="8">Lipopolysaccharide biosynthesis protein</fullName>
    </submittedName>
</protein>
<dbReference type="PANTHER" id="PTHR30250">
    <property type="entry name" value="PST FAMILY PREDICTED COLANIC ACID TRANSPORTER"/>
    <property type="match status" value="1"/>
</dbReference>
<comment type="similarity">
    <text evidence="2">Belongs to the polysaccharide synthase family.</text>
</comment>
<keyword evidence="9" id="KW-1185">Reference proteome</keyword>
<dbReference type="InterPro" id="IPR050833">
    <property type="entry name" value="Poly_Biosynth_Transport"/>
</dbReference>
<feature type="transmembrane region" description="Helical" evidence="7">
    <location>
        <begin position="41"/>
        <end position="58"/>
    </location>
</feature>
<keyword evidence="5 7" id="KW-1133">Transmembrane helix</keyword>
<evidence type="ECO:0000313" key="8">
    <source>
        <dbReference type="EMBL" id="NHF61082.1"/>
    </source>
</evidence>
<feature type="transmembrane region" description="Helical" evidence="7">
    <location>
        <begin position="410"/>
        <end position="430"/>
    </location>
</feature>
<feature type="transmembrane region" description="Helical" evidence="7">
    <location>
        <begin position="12"/>
        <end position="35"/>
    </location>
</feature>
<evidence type="ECO:0000256" key="3">
    <source>
        <dbReference type="ARBA" id="ARBA00022475"/>
    </source>
</evidence>
<feature type="transmembrane region" description="Helical" evidence="7">
    <location>
        <begin position="320"/>
        <end position="341"/>
    </location>
</feature>
<dbReference type="RefSeq" id="WP_152575585.1">
    <property type="nucleotide sequence ID" value="NZ_VIKU02000006.1"/>
</dbReference>
<evidence type="ECO:0000256" key="2">
    <source>
        <dbReference type="ARBA" id="ARBA00007430"/>
    </source>
</evidence>
<dbReference type="AlphaFoldDB" id="A0A967E711"/>
<dbReference type="EMBL" id="VIKU02000006">
    <property type="protein sequence ID" value="NHF61082.1"/>
    <property type="molecule type" value="Genomic_DNA"/>
</dbReference>
<comment type="caution">
    <text evidence="8">The sequence shown here is derived from an EMBL/GenBank/DDBJ whole genome shotgun (WGS) entry which is preliminary data.</text>
</comment>
<reference evidence="8" key="2">
    <citation type="submission" date="2020-03" db="EMBL/GenBank/DDBJ databases">
        <title>Flavobacteriaceae bacterium strain TP-CH-4, a member of the family Flavobacteriaceae isolated from a deep-sea seamount.</title>
        <authorList>
            <person name="Zhang D.-C."/>
        </authorList>
    </citation>
    <scope>NUCLEOTIDE SEQUENCE</scope>
    <source>
        <strain evidence="8">TP-CH-4</strain>
    </source>
</reference>
<keyword evidence="6 7" id="KW-0472">Membrane</keyword>
<dbReference type="Pfam" id="PF13440">
    <property type="entry name" value="Polysacc_synt_3"/>
    <property type="match status" value="1"/>
</dbReference>
<sequence length="477" mass="54131">MGLKQKALSGIFWTFSQQFSTQIIGFLVQIVLARLLVPKDFGLIAMLAVFISLGQMLMDSGMTTSLIRSKKLTQIDYSTVFFTNIAISTLVYLLIFFGAPAVANFYDTPQLALILRIYSLSFVIRSLVGVHTTKLTKELDFKTQMKLQVPSTIVGGIVGVVMALEGYGVWSLVWLQLSQSIVFMLLNWIYIKWRPTLVFSWTKFKDHFNFGYKITLTGSIDTIYNNMYNIFIGKYFSPSLVGFYTQAETLRLLPVQNLSSVLSKVTFPVFAALDGDEALKNAYKRTMKMVLFVIVPIMFFLILAAEPVILFLFGDQWLPAVPYFEILCIASIVRPIGTYNLNILKVKGRSDLLLILEIVKKTIGATAFFIILPYGILALIWLLTISSFLFAFLNGYVCGKLIGYHLKEQLYDFMFPIILGLISFVAAYFISNVLPLSDFNNFFVLLILGPVYFTCYISFSYLVNRPIFNEFKQILKN</sequence>